<dbReference type="GO" id="GO:0008360">
    <property type="term" value="P:regulation of cell shape"/>
    <property type="evidence" value="ECO:0007669"/>
    <property type="project" value="UniProtKB-KW"/>
</dbReference>
<protein>
    <recommendedName>
        <fullName evidence="6">D-alanine--D-alanine ligase</fullName>
        <ecNumber evidence="6">6.3.2.4</ecNumber>
    </recommendedName>
</protein>
<dbReference type="InterPro" id="IPR013815">
    <property type="entry name" value="ATP_grasp_subdomain_1"/>
</dbReference>
<keyword evidence="11" id="KW-0133">Cell shape</keyword>
<sequence length="264" mass="28519">MTELDAGPDLSERLTALAPDVVFNALHGRWGEDGCVQGLLEWLRIPYTHSGVLASALALDKQRTKAVYETAGLPIVRSVIASAADVRSRHVMPAPYVVKPNNEGSSVGIYLVMDKDAPPPALADTMPDSVMVEAYAPGREMTTTVMGDRALTVTDILTDGWYDYDAKYTPGGSRHVVPADIPTEIFDACMDYALRAHRALGCRGISRTDFRWDEARGLAGLVLLETNTQPGMTPTSLSPEQAQAVGIPFGALCRWLVEDASCAR</sequence>
<evidence type="ECO:0000256" key="5">
    <source>
        <dbReference type="ARBA" id="ARBA00010871"/>
    </source>
</evidence>
<dbReference type="PROSITE" id="PS00843">
    <property type="entry name" value="DALA_DALA_LIGASE_1"/>
    <property type="match status" value="1"/>
</dbReference>
<dbReference type="GO" id="GO:0005524">
    <property type="term" value="F:ATP binding"/>
    <property type="evidence" value="ECO:0007669"/>
    <property type="project" value="UniProtKB-UniRule"/>
</dbReference>
<dbReference type="GO" id="GO:0005737">
    <property type="term" value="C:cytoplasm"/>
    <property type="evidence" value="ECO:0007669"/>
    <property type="project" value="UniProtKB-SubCell"/>
</dbReference>
<dbReference type="PANTHER" id="PTHR23132">
    <property type="entry name" value="D-ALANINE--D-ALANINE LIGASE"/>
    <property type="match status" value="1"/>
</dbReference>
<evidence type="ECO:0000256" key="8">
    <source>
        <dbReference type="ARBA" id="ARBA00022598"/>
    </source>
</evidence>
<dbReference type="SUPFAM" id="SSF52440">
    <property type="entry name" value="PreATP-grasp domain"/>
    <property type="match status" value="1"/>
</dbReference>
<evidence type="ECO:0000256" key="4">
    <source>
        <dbReference type="ARBA" id="ARBA00004496"/>
    </source>
</evidence>
<evidence type="ECO:0000256" key="6">
    <source>
        <dbReference type="ARBA" id="ARBA00012216"/>
    </source>
</evidence>
<keyword evidence="10 15" id="KW-0067">ATP-binding</keyword>
<evidence type="ECO:0000313" key="18">
    <source>
        <dbReference type="Proteomes" id="UP000199585"/>
    </source>
</evidence>
<dbReference type="PROSITE" id="PS00844">
    <property type="entry name" value="DALA_DALA_LIGASE_2"/>
    <property type="match status" value="1"/>
</dbReference>
<dbReference type="NCBIfam" id="NF002378">
    <property type="entry name" value="PRK01372.1"/>
    <property type="match status" value="1"/>
</dbReference>
<comment type="cofactor">
    <cofactor evidence="2">
        <name>Mg(2+)</name>
        <dbReference type="ChEBI" id="CHEBI:18420"/>
    </cofactor>
</comment>
<dbReference type="EMBL" id="FOCI01000001">
    <property type="protein sequence ID" value="SEM53382.1"/>
    <property type="molecule type" value="Genomic_DNA"/>
</dbReference>
<dbReference type="EC" id="6.3.2.4" evidence="6"/>
<evidence type="ECO:0000256" key="13">
    <source>
        <dbReference type="ARBA" id="ARBA00023316"/>
    </source>
</evidence>
<dbReference type="Gene3D" id="3.30.470.20">
    <property type="entry name" value="ATP-grasp fold, B domain"/>
    <property type="match status" value="1"/>
</dbReference>
<proteinExistence type="inferred from homology"/>
<dbReference type="Gene3D" id="3.40.50.20">
    <property type="match status" value="1"/>
</dbReference>
<evidence type="ECO:0000256" key="14">
    <source>
        <dbReference type="ARBA" id="ARBA00047614"/>
    </source>
</evidence>
<feature type="domain" description="ATP-grasp" evidence="16">
    <location>
        <begin position="65"/>
        <end position="258"/>
    </location>
</feature>
<dbReference type="GO" id="GO:0071555">
    <property type="term" value="P:cell wall organization"/>
    <property type="evidence" value="ECO:0007669"/>
    <property type="project" value="UniProtKB-KW"/>
</dbReference>
<comment type="subcellular location">
    <subcellularLocation>
        <location evidence="4">Cytoplasm</location>
    </subcellularLocation>
</comment>
<evidence type="ECO:0000256" key="11">
    <source>
        <dbReference type="ARBA" id="ARBA00022960"/>
    </source>
</evidence>
<organism evidence="17 18">
    <name type="scientific">Loktanella fryxellensis</name>
    <dbReference type="NCBI Taxonomy" id="245187"/>
    <lineage>
        <taxon>Bacteria</taxon>
        <taxon>Pseudomonadati</taxon>
        <taxon>Pseudomonadota</taxon>
        <taxon>Alphaproteobacteria</taxon>
        <taxon>Rhodobacterales</taxon>
        <taxon>Roseobacteraceae</taxon>
        <taxon>Loktanella</taxon>
    </lineage>
</organism>
<dbReference type="AlphaFoldDB" id="A0A1H7Z451"/>
<reference evidence="17 18" key="1">
    <citation type="submission" date="2016-10" db="EMBL/GenBank/DDBJ databases">
        <authorList>
            <person name="de Groot N.N."/>
        </authorList>
    </citation>
    <scope>NUCLEOTIDE SEQUENCE [LARGE SCALE GENOMIC DNA]</scope>
    <source>
        <strain evidence="17 18">DSM 16213</strain>
    </source>
</reference>
<evidence type="ECO:0000256" key="2">
    <source>
        <dbReference type="ARBA" id="ARBA00001946"/>
    </source>
</evidence>
<evidence type="ECO:0000313" key="17">
    <source>
        <dbReference type="EMBL" id="SEM53382.1"/>
    </source>
</evidence>
<keyword evidence="18" id="KW-1185">Reference proteome</keyword>
<evidence type="ECO:0000256" key="7">
    <source>
        <dbReference type="ARBA" id="ARBA00022490"/>
    </source>
</evidence>
<keyword evidence="7" id="KW-0963">Cytoplasm</keyword>
<evidence type="ECO:0000256" key="15">
    <source>
        <dbReference type="PROSITE-ProRule" id="PRU00409"/>
    </source>
</evidence>
<evidence type="ECO:0000256" key="10">
    <source>
        <dbReference type="ARBA" id="ARBA00022840"/>
    </source>
</evidence>
<dbReference type="Pfam" id="PF01820">
    <property type="entry name" value="Dala_Dala_lig_N"/>
    <property type="match status" value="1"/>
</dbReference>
<dbReference type="GO" id="GO:0009252">
    <property type="term" value="P:peptidoglycan biosynthetic process"/>
    <property type="evidence" value="ECO:0007669"/>
    <property type="project" value="UniProtKB-KW"/>
</dbReference>
<comment type="catalytic activity">
    <reaction evidence="14">
        <text>2 D-alanine + ATP = D-alanyl-D-alanine + ADP + phosphate + H(+)</text>
        <dbReference type="Rhea" id="RHEA:11224"/>
        <dbReference type="ChEBI" id="CHEBI:15378"/>
        <dbReference type="ChEBI" id="CHEBI:30616"/>
        <dbReference type="ChEBI" id="CHEBI:43474"/>
        <dbReference type="ChEBI" id="CHEBI:57416"/>
        <dbReference type="ChEBI" id="CHEBI:57822"/>
        <dbReference type="ChEBI" id="CHEBI:456216"/>
        <dbReference type="EC" id="6.3.2.4"/>
    </reaction>
</comment>
<evidence type="ECO:0000259" key="16">
    <source>
        <dbReference type="PROSITE" id="PS50975"/>
    </source>
</evidence>
<dbReference type="Proteomes" id="UP000199585">
    <property type="component" value="Unassembled WGS sequence"/>
</dbReference>
<evidence type="ECO:0000256" key="3">
    <source>
        <dbReference type="ARBA" id="ARBA00003921"/>
    </source>
</evidence>
<comment type="cofactor">
    <cofactor evidence="1">
        <name>Mn(2+)</name>
        <dbReference type="ChEBI" id="CHEBI:29035"/>
    </cofactor>
</comment>
<dbReference type="PROSITE" id="PS50975">
    <property type="entry name" value="ATP_GRASP"/>
    <property type="match status" value="1"/>
</dbReference>
<dbReference type="Pfam" id="PF07478">
    <property type="entry name" value="Dala_Dala_lig_C"/>
    <property type="match status" value="1"/>
</dbReference>
<keyword evidence="12" id="KW-0573">Peptidoglycan synthesis</keyword>
<dbReference type="GO" id="GO:0046872">
    <property type="term" value="F:metal ion binding"/>
    <property type="evidence" value="ECO:0007669"/>
    <property type="project" value="InterPro"/>
</dbReference>
<dbReference type="SUPFAM" id="SSF56059">
    <property type="entry name" value="Glutathione synthetase ATP-binding domain-like"/>
    <property type="match status" value="1"/>
</dbReference>
<evidence type="ECO:0000256" key="1">
    <source>
        <dbReference type="ARBA" id="ARBA00001936"/>
    </source>
</evidence>
<evidence type="ECO:0000256" key="9">
    <source>
        <dbReference type="ARBA" id="ARBA00022741"/>
    </source>
</evidence>
<evidence type="ECO:0000256" key="12">
    <source>
        <dbReference type="ARBA" id="ARBA00022984"/>
    </source>
</evidence>
<gene>
    <name evidence="17" type="ORF">SAMN04488003_101445</name>
</gene>
<comment type="function">
    <text evidence="3">Cell wall formation.</text>
</comment>
<keyword evidence="8 17" id="KW-0436">Ligase</keyword>
<comment type="similarity">
    <text evidence="5">Belongs to the D-alanine--D-alanine ligase family.</text>
</comment>
<keyword evidence="13" id="KW-0961">Cell wall biogenesis/degradation</keyword>
<dbReference type="InterPro" id="IPR000291">
    <property type="entry name" value="D-Ala_lig_Van_CS"/>
</dbReference>
<dbReference type="STRING" id="245187.SAMN04488003_101445"/>
<dbReference type="PANTHER" id="PTHR23132:SF23">
    <property type="entry name" value="D-ALANINE--D-ALANINE LIGASE B"/>
    <property type="match status" value="1"/>
</dbReference>
<dbReference type="GO" id="GO:0008716">
    <property type="term" value="F:D-alanine-D-alanine ligase activity"/>
    <property type="evidence" value="ECO:0007669"/>
    <property type="project" value="UniProtKB-EC"/>
</dbReference>
<dbReference type="InterPro" id="IPR011095">
    <property type="entry name" value="Dala_Dala_lig_C"/>
</dbReference>
<dbReference type="InterPro" id="IPR016185">
    <property type="entry name" value="PreATP-grasp_dom_sf"/>
</dbReference>
<dbReference type="InterPro" id="IPR011127">
    <property type="entry name" value="Dala_Dala_lig_N"/>
</dbReference>
<name>A0A1H7Z451_9RHOB</name>
<accession>A0A1H7Z451</accession>
<keyword evidence="9 15" id="KW-0547">Nucleotide-binding</keyword>
<dbReference type="Gene3D" id="3.30.1490.20">
    <property type="entry name" value="ATP-grasp fold, A domain"/>
    <property type="match status" value="1"/>
</dbReference>
<dbReference type="InterPro" id="IPR011761">
    <property type="entry name" value="ATP-grasp"/>
</dbReference>